<dbReference type="SUPFAM" id="SSF53649">
    <property type="entry name" value="Alkaline phosphatase-like"/>
    <property type="match status" value="1"/>
</dbReference>
<keyword evidence="4" id="KW-1185">Reference proteome</keyword>
<sequence>MKSEHISSLVLAGLLFACSPQTGNQSDVPPAKGILDRTHLPIKEPTYPAITELDARNAKAPERFKLIPPDNAPNVVIVLIDDIGFGHSSAFGGPIHMPTLERLAANGLKYNRFHTTALCSLRVRQS</sequence>
<dbReference type="Proteomes" id="UP001500469">
    <property type="component" value="Unassembled WGS sequence"/>
</dbReference>
<evidence type="ECO:0000313" key="3">
    <source>
        <dbReference type="EMBL" id="GAA0878275.1"/>
    </source>
</evidence>
<dbReference type="InterPro" id="IPR050738">
    <property type="entry name" value="Sulfatase"/>
</dbReference>
<dbReference type="Pfam" id="PF00884">
    <property type="entry name" value="Sulfatase"/>
    <property type="match status" value="1"/>
</dbReference>
<evidence type="ECO:0000313" key="4">
    <source>
        <dbReference type="Proteomes" id="UP001500469"/>
    </source>
</evidence>
<proteinExistence type="inferred from homology"/>
<accession>A0ABP3Y9X9</accession>
<dbReference type="PANTHER" id="PTHR42693:SF43">
    <property type="entry name" value="BLL2667 PROTEIN"/>
    <property type="match status" value="1"/>
</dbReference>
<reference evidence="4" key="1">
    <citation type="journal article" date="2019" name="Int. J. Syst. Evol. Microbiol.">
        <title>The Global Catalogue of Microorganisms (GCM) 10K type strain sequencing project: providing services to taxonomists for standard genome sequencing and annotation.</title>
        <authorList>
            <consortium name="The Broad Institute Genomics Platform"/>
            <consortium name="The Broad Institute Genome Sequencing Center for Infectious Disease"/>
            <person name="Wu L."/>
            <person name="Ma J."/>
        </authorList>
    </citation>
    <scope>NUCLEOTIDE SEQUENCE [LARGE SCALE GENOMIC DNA]</scope>
    <source>
        <strain evidence="4">JCM 16112</strain>
    </source>
</reference>
<comment type="similarity">
    <text evidence="1">Belongs to the sulfatase family.</text>
</comment>
<name>A0ABP3Y9X9_9BACT</name>
<dbReference type="Gene3D" id="3.40.720.10">
    <property type="entry name" value="Alkaline Phosphatase, subunit A"/>
    <property type="match status" value="1"/>
</dbReference>
<dbReference type="InterPro" id="IPR000917">
    <property type="entry name" value="Sulfatase_N"/>
</dbReference>
<evidence type="ECO:0000256" key="1">
    <source>
        <dbReference type="ARBA" id="ARBA00008779"/>
    </source>
</evidence>
<feature type="domain" description="Sulfatase N-terminal" evidence="2">
    <location>
        <begin position="73"/>
        <end position="120"/>
    </location>
</feature>
<dbReference type="EMBL" id="BAAAFI010000004">
    <property type="protein sequence ID" value="GAA0878275.1"/>
    <property type="molecule type" value="Genomic_DNA"/>
</dbReference>
<gene>
    <name evidence="3" type="ORF">GCM10009119_12430</name>
</gene>
<dbReference type="PROSITE" id="PS51257">
    <property type="entry name" value="PROKAR_LIPOPROTEIN"/>
    <property type="match status" value="1"/>
</dbReference>
<organism evidence="3 4">
    <name type="scientific">Algoriphagus jejuensis</name>
    <dbReference type="NCBI Taxonomy" id="419934"/>
    <lineage>
        <taxon>Bacteria</taxon>
        <taxon>Pseudomonadati</taxon>
        <taxon>Bacteroidota</taxon>
        <taxon>Cytophagia</taxon>
        <taxon>Cytophagales</taxon>
        <taxon>Cyclobacteriaceae</taxon>
        <taxon>Algoriphagus</taxon>
    </lineage>
</organism>
<evidence type="ECO:0000259" key="2">
    <source>
        <dbReference type="Pfam" id="PF00884"/>
    </source>
</evidence>
<protein>
    <recommendedName>
        <fullName evidence="2">Sulfatase N-terminal domain-containing protein</fullName>
    </recommendedName>
</protein>
<dbReference type="InterPro" id="IPR017850">
    <property type="entry name" value="Alkaline_phosphatase_core_sf"/>
</dbReference>
<comment type="caution">
    <text evidence="3">The sequence shown here is derived from an EMBL/GenBank/DDBJ whole genome shotgun (WGS) entry which is preliminary data.</text>
</comment>
<dbReference type="PANTHER" id="PTHR42693">
    <property type="entry name" value="ARYLSULFATASE FAMILY MEMBER"/>
    <property type="match status" value="1"/>
</dbReference>